<evidence type="ECO:0000313" key="3">
    <source>
        <dbReference type="Proteomes" id="UP000324748"/>
    </source>
</evidence>
<comment type="caution">
    <text evidence="1">The sequence shown here is derived from an EMBL/GenBank/DDBJ whole genome shotgun (WGS) entry which is preliminary data.</text>
</comment>
<reference evidence="3 4" key="1">
    <citation type="submission" date="2019-05" db="EMBL/GenBank/DDBJ databases">
        <title>Emergence of the Ug99 lineage of the wheat stem rust pathogen through somatic hybridization.</title>
        <authorList>
            <person name="Li F."/>
            <person name="Upadhyaya N.M."/>
            <person name="Sperschneider J."/>
            <person name="Matny O."/>
            <person name="Nguyen-Phuc H."/>
            <person name="Mago R."/>
            <person name="Raley C."/>
            <person name="Miller M.E."/>
            <person name="Silverstein K.A.T."/>
            <person name="Henningsen E."/>
            <person name="Hirsch C.D."/>
            <person name="Visser B."/>
            <person name="Pretorius Z.A."/>
            <person name="Steffenson B.J."/>
            <person name="Schwessinger B."/>
            <person name="Dodds P.N."/>
            <person name="Figueroa M."/>
        </authorList>
    </citation>
    <scope>NUCLEOTIDE SEQUENCE [LARGE SCALE GENOMIC DNA]</scope>
    <source>
        <strain evidence="1">21-0</strain>
        <strain evidence="2 4">Ug99</strain>
    </source>
</reference>
<protein>
    <submittedName>
        <fullName evidence="1">Uncharacterized protein</fullName>
    </submittedName>
</protein>
<dbReference type="Proteomes" id="UP000324748">
    <property type="component" value="Unassembled WGS sequence"/>
</dbReference>
<keyword evidence="3" id="KW-1185">Reference proteome</keyword>
<evidence type="ECO:0000313" key="2">
    <source>
        <dbReference type="EMBL" id="KAA1108072.1"/>
    </source>
</evidence>
<name>A0A5B0P6T8_PUCGR</name>
<dbReference type="AlphaFoldDB" id="A0A5B0P6T8"/>
<evidence type="ECO:0000313" key="1">
    <source>
        <dbReference type="EMBL" id="KAA1096793.1"/>
    </source>
</evidence>
<organism evidence="1 3">
    <name type="scientific">Puccinia graminis f. sp. tritici</name>
    <dbReference type="NCBI Taxonomy" id="56615"/>
    <lineage>
        <taxon>Eukaryota</taxon>
        <taxon>Fungi</taxon>
        <taxon>Dikarya</taxon>
        <taxon>Basidiomycota</taxon>
        <taxon>Pucciniomycotina</taxon>
        <taxon>Pucciniomycetes</taxon>
        <taxon>Pucciniales</taxon>
        <taxon>Pucciniaceae</taxon>
        <taxon>Puccinia</taxon>
    </lineage>
</organism>
<proteinExistence type="predicted"/>
<dbReference type="EMBL" id="VDEP01000306">
    <property type="protein sequence ID" value="KAA1108072.1"/>
    <property type="molecule type" value="Genomic_DNA"/>
</dbReference>
<dbReference type="Proteomes" id="UP000325313">
    <property type="component" value="Unassembled WGS sequence"/>
</dbReference>
<evidence type="ECO:0000313" key="4">
    <source>
        <dbReference type="Proteomes" id="UP000325313"/>
    </source>
</evidence>
<dbReference type="EMBL" id="VSWC01000067">
    <property type="protein sequence ID" value="KAA1096793.1"/>
    <property type="molecule type" value="Genomic_DNA"/>
</dbReference>
<gene>
    <name evidence="1" type="ORF">PGT21_028923</name>
    <name evidence="2" type="ORF">PGTUg99_027895</name>
</gene>
<accession>A0A5B0P6T8</accession>
<sequence length="79" mass="8536">MLYPIGKAGMYSAVRMATMRCAYSGALFVLVVIHLVQKKFAAAMQAEAVIPPTLVQEIVEIPKESLKSDQSGCTCCTII</sequence>